<feature type="transmembrane region" description="Helical" evidence="5">
    <location>
        <begin position="58"/>
        <end position="77"/>
    </location>
</feature>
<dbReference type="Pfam" id="PF07690">
    <property type="entry name" value="MFS_1"/>
    <property type="match status" value="1"/>
</dbReference>
<dbReference type="PANTHER" id="PTHR23528:SF1">
    <property type="entry name" value="MAJOR FACILITATOR SUPERFAMILY (MFS) PROFILE DOMAIN-CONTAINING PROTEIN"/>
    <property type="match status" value="1"/>
</dbReference>
<name>A0ABP9AHB0_9MICO</name>
<keyword evidence="4 5" id="KW-0472">Membrane</keyword>
<feature type="domain" description="Major facilitator superfamily (MFS) profile" evidence="6">
    <location>
        <begin position="21"/>
        <end position="425"/>
    </location>
</feature>
<evidence type="ECO:0000256" key="1">
    <source>
        <dbReference type="ARBA" id="ARBA00004651"/>
    </source>
</evidence>
<dbReference type="InterPro" id="IPR011701">
    <property type="entry name" value="MFS"/>
</dbReference>
<feature type="transmembrane region" description="Helical" evidence="5">
    <location>
        <begin position="155"/>
        <end position="175"/>
    </location>
</feature>
<comment type="caution">
    <text evidence="7">The sequence shown here is derived from an EMBL/GenBank/DDBJ whole genome shotgun (WGS) entry which is preliminary data.</text>
</comment>
<gene>
    <name evidence="7" type="ORF">GCM10023351_27660</name>
</gene>
<comment type="subcellular location">
    <subcellularLocation>
        <location evidence="1">Cell membrane</location>
        <topology evidence="1">Multi-pass membrane protein</topology>
    </subcellularLocation>
</comment>
<feature type="transmembrane region" description="Helical" evidence="5">
    <location>
        <begin position="371"/>
        <end position="394"/>
    </location>
</feature>
<feature type="transmembrane region" description="Helical" evidence="5">
    <location>
        <begin position="306"/>
        <end position="324"/>
    </location>
</feature>
<proteinExistence type="predicted"/>
<feature type="transmembrane region" description="Helical" evidence="5">
    <location>
        <begin position="239"/>
        <end position="262"/>
    </location>
</feature>
<dbReference type="PROSITE" id="PS00216">
    <property type="entry name" value="SUGAR_TRANSPORT_1"/>
    <property type="match status" value="1"/>
</dbReference>
<accession>A0ABP9AHB0</accession>
<evidence type="ECO:0000313" key="8">
    <source>
        <dbReference type="Proteomes" id="UP001501645"/>
    </source>
</evidence>
<evidence type="ECO:0000256" key="4">
    <source>
        <dbReference type="ARBA" id="ARBA00023136"/>
    </source>
</evidence>
<dbReference type="InterPro" id="IPR020846">
    <property type="entry name" value="MFS_dom"/>
</dbReference>
<feature type="transmembrane region" description="Helical" evidence="5">
    <location>
        <begin position="97"/>
        <end position="118"/>
    </location>
</feature>
<dbReference type="Proteomes" id="UP001501645">
    <property type="component" value="Unassembled WGS sequence"/>
</dbReference>
<keyword evidence="8" id="KW-1185">Reference proteome</keyword>
<evidence type="ECO:0000259" key="6">
    <source>
        <dbReference type="PROSITE" id="PS50850"/>
    </source>
</evidence>
<dbReference type="SUPFAM" id="SSF103473">
    <property type="entry name" value="MFS general substrate transporter"/>
    <property type="match status" value="1"/>
</dbReference>
<protein>
    <submittedName>
        <fullName evidence="7">MFS transporter</fullName>
    </submittedName>
</protein>
<feature type="transmembrane region" description="Helical" evidence="5">
    <location>
        <begin position="274"/>
        <end position="294"/>
    </location>
</feature>
<evidence type="ECO:0000256" key="5">
    <source>
        <dbReference type="SAM" id="Phobius"/>
    </source>
</evidence>
<keyword evidence="3 5" id="KW-1133">Transmembrane helix</keyword>
<dbReference type="InterPro" id="IPR036259">
    <property type="entry name" value="MFS_trans_sf"/>
</dbReference>
<keyword evidence="2 5" id="KW-0812">Transmembrane</keyword>
<dbReference type="RefSeq" id="WP_345440235.1">
    <property type="nucleotide sequence ID" value="NZ_BAABKO010000005.1"/>
</dbReference>
<evidence type="ECO:0000256" key="2">
    <source>
        <dbReference type="ARBA" id="ARBA00022692"/>
    </source>
</evidence>
<evidence type="ECO:0000256" key="3">
    <source>
        <dbReference type="ARBA" id="ARBA00022989"/>
    </source>
</evidence>
<dbReference type="PROSITE" id="PS50850">
    <property type="entry name" value="MFS"/>
    <property type="match status" value="1"/>
</dbReference>
<feature type="transmembrane region" description="Helical" evidence="5">
    <location>
        <begin position="21"/>
        <end position="46"/>
    </location>
</feature>
<sequence>MSRIVTSVHRTSVGAQGKPKLGFLLLLAAAVASANGALLAMAILTLSLKASEIDAEGATTVLSIVVGIGSLFSLVGYPVIGRLSDRTLARIGRRRPYLFTGAALFAAGAAVTVVASTVPVLTAGYVITTLGFVSALVGATALVPDQVAAEHRGPASAMLGLGAPIGALLGILLATLMQPNLVAMILLPSGVAVAAVLALALAVSDEAITRDQRPSFSAREFLGTFWVNPFRHAAYGWAWWSRLMIFFGVAAVNAYQAFYLIMVHHIDPLTVGTSILIGGVISTGLSMVFAPLLAKLSDRVGRRKPFVIASAIVFAVGLGVVATATTYAMFLVALAIIGIGQGVYFAVDYALIMEVLPDPQNPAKDLGIMNLASSLPSSIVPAVAPALLAIGASAANPQNFTSLFLAGTAAAVLGALLILPIKGVR</sequence>
<dbReference type="PANTHER" id="PTHR23528">
    <property type="match status" value="1"/>
</dbReference>
<feature type="transmembrane region" description="Helical" evidence="5">
    <location>
        <begin position="400"/>
        <end position="419"/>
    </location>
</feature>
<dbReference type="InterPro" id="IPR005829">
    <property type="entry name" value="Sugar_transporter_CS"/>
</dbReference>
<feature type="transmembrane region" description="Helical" evidence="5">
    <location>
        <begin position="124"/>
        <end position="143"/>
    </location>
</feature>
<dbReference type="Gene3D" id="1.20.1250.20">
    <property type="entry name" value="MFS general substrate transporter like domains"/>
    <property type="match status" value="2"/>
</dbReference>
<feature type="transmembrane region" description="Helical" evidence="5">
    <location>
        <begin position="330"/>
        <end position="351"/>
    </location>
</feature>
<dbReference type="EMBL" id="BAABKO010000005">
    <property type="protein sequence ID" value="GAA4781075.1"/>
    <property type="molecule type" value="Genomic_DNA"/>
</dbReference>
<reference evidence="8" key="1">
    <citation type="journal article" date="2019" name="Int. J. Syst. Evol. Microbiol.">
        <title>The Global Catalogue of Microorganisms (GCM) 10K type strain sequencing project: providing services to taxonomists for standard genome sequencing and annotation.</title>
        <authorList>
            <consortium name="The Broad Institute Genomics Platform"/>
            <consortium name="The Broad Institute Genome Sequencing Center for Infectious Disease"/>
            <person name="Wu L."/>
            <person name="Ma J."/>
        </authorList>
    </citation>
    <scope>NUCLEOTIDE SEQUENCE [LARGE SCALE GENOMIC DNA]</scope>
    <source>
        <strain evidence="8">JCM 18537</strain>
    </source>
</reference>
<evidence type="ECO:0000313" key="7">
    <source>
        <dbReference type="EMBL" id="GAA4781075.1"/>
    </source>
</evidence>
<organism evidence="7 8">
    <name type="scientific">Microbacterium gilvum</name>
    <dbReference type="NCBI Taxonomy" id="1336204"/>
    <lineage>
        <taxon>Bacteria</taxon>
        <taxon>Bacillati</taxon>
        <taxon>Actinomycetota</taxon>
        <taxon>Actinomycetes</taxon>
        <taxon>Micrococcales</taxon>
        <taxon>Microbacteriaceae</taxon>
        <taxon>Microbacterium</taxon>
    </lineage>
</organism>
<feature type="transmembrane region" description="Helical" evidence="5">
    <location>
        <begin position="181"/>
        <end position="203"/>
    </location>
</feature>